<evidence type="ECO:0000313" key="2">
    <source>
        <dbReference type="Proteomes" id="UP001141806"/>
    </source>
</evidence>
<keyword evidence="2" id="KW-1185">Reference proteome</keyword>
<name>A0A9Q0KZG3_9MAGN</name>
<sequence>MKWSESDNYFVTSSFDVHSVDLSSEPLSLVLQKDVIYDGPNSEEFKKYLLDNGLSVNRRGKAIQRAKLNDGDEYKFFLLERMVSLMATYGFTNLPSPMEEANELLSSIATIFEERNGLKINGMDTTTTTTSTSLSSTNPAPDLITESLRKLRDFISERFFIDASVIVKAYNLINQKDIPIIFRNSEAGVAELHRPDIAPKSIDCKSSSIFYGYFNIPWVGKLKGVLTKIDDDVTTQLPDEIKVKLDHLPYKLDDKRFWFVKANGEAFFEKFSSSDFLGFLGRMKNKTFVNNEGEYLKFEFNATTVKVSGVSEEIYNPSSVAYIDSANVIYDPFMMVQYDKSESPQPISEGRVSLPERFTEEEIFPFNQYLVGLSSTREVAFLVENLCFLGKITRVSDENFRNNALVTEFFERLPPGQFGYVDALAKTFFVCNPNKSKVLYKLVREAPHLLT</sequence>
<accession>A0A9Q0KZG3</accession>
<dbReference type="AlphaFoldDB" id="A0A9Q0KZG3"/>
<dbReference type="Proteomes" id="UP001141806">
    <property type="component" value="Unassembled WGS sequence"/>
</dbReference>
<comment type="caution">
    <text evidence="1">The sequence shown here is derived from an EMBL/GenBank/DDBJ whole genome shotgun (WGS) entry which is preliminary data.</text>
</comment>
<gene>
    <name evidence="1" type="ORF">NE237_009866</name>
</gene>
<organism evidence="1 2">
    <name type="scientific">Protea cynaroides</name>
    <dbReference type="NCBI Taxonomy" id="273540"/>
    <lineage>
        <taxon>Eukaryota</taxon>
        <taxon>Viridiplantae</taxon>
        <taxon>Streptophyta</taxon>
        <taxon>Embryophyta</taxon>
        <taxon>Tracheophyta</taxon>
        <taxon>Spermatophyta</taxon>
        <taxon>Magnoliopsida</taxon>
        <taxon>Proteales</taxon>
        <taxon>Proteaceae</taxon>
        <taxon>Protea</taxon>
    </lineage>
</organism>
<reference evidence="1" key="1">
    <citation type="journal article" date="2023" name="Plant J.">
        <title>The genome of the king protea, Protea cynaroides.</title>
        <authorList>
            <person name="Chang J."/>
            <person name="Duong T.A."/>
            <person name="Schoeman C."/>
            <person name="Ma X."/>
            <person name="Roodt D."/>
            <person name="Barker N."/>
            <person name="Li Z."/>
            <person name="Van de Peer Y."/>
            <person name="Mizrachi E."/>
        </authorList>
    </citation>
    <scope>NUCLEOTIDE SEQUENCE</scope>
    <source>
        <tissue evidence="1">Young leaves</tissue>
    </source>
</reference>
<dbReference type="OrthoDB" id="1994174at2759"/>
<dbReference type="EMBL" id="JAMYWD010000002">
    <property type="protein sequence ID" value="KAJ4979086.1"/>
    <property type="molecule type" value="Genomic_DNA"/>
</dbReference>
<evidence type="ECO:0000313" key="1">
    <source>
        <dbReference type="EMBL" id="KAJ4979086.1"/>
    </source>
</evidence>
<protein>
    <submittedName>
        <fullName evidence="1">Uncharacterized protein</fullName>
    </submittedName>
</protein>
<proteinExistence type="predicted"/>